<dbReference type="Proteomes" id="UP000241890">
    <property type="component" value="Unassembled WGS sequence"/>
</dbReference>
<dbReference type="EMBL" id="BEYU01000196">
    <property type="protein sequence ID" value="GBG34494.1"/>
    <property type="molecule type" value="Genomic_DNA"/>
</dbReference>
<dbReference type="OrthoDB" id="3247158at2759"/>
<comment type="caution">
    <text evidence="1">The sequence shown here is derived from an EMBL/GenBank/DDBJ whole genome shotgun (WGS) entry which is preliminary data.</text>
</comment>
<protein>
    <submittedName>
        <fullName evidence="1">Uncharacterized protein</fullName>
    </submittedName>
</protein>
<reference evidence="1 2" key="1">
    <citation type="submission" date="2017-12" db="EMBL/GenBank/DDBJ databases">
        <title>Sequencing, de novo assembly and annotation of complete genome of a new Thraustochytrid species, strain FCC1311.</title>
        <authorList>
            <person name="Sedici K."/>
            <person name="Godart F."/>
            <person name="Aiese Cigliano R."/>
            <person name="Sanseverino W."/>
            <person name="Barakat M."/>
            <person name="Ortet P."/>
            <person name="Marechal E."/>
            <person name="Cagnac O."/>
            <person name="Amato A."/>
        </authorList>
    </citation>
    <scope>NUCLEOTIDE SEQUENCE [LARGE SCALE GENOMIC DNA]</scope>
</reference>
<evidence type="ECO:0000313" key="2">
    <source>
        <dbReference type="Proteomes" id="UP000241890"/>
    </source>
</evidence>
<keyword evidence="2" id="KW-1185">Reference proteome</keyword>
<name>A0A2R5H284_9STRA</name>
<accession>A0A2R5H284</accession>
<sequence>MNGHLQSLQDQMQLVADAETRTGLESDLTDIDPISMDSLAELPYPPFAITVRVNRGANEGESTEVKQYFDGKMLAHYIVSTGNFSNPNTRQPLTRQICQSLDQYLLENRLPPAKVTDAFDLSKAIRVQQQGQRTQGGSADEGMERRAAVLRRQATVLMNSMFNFSSRDSATQQQNLQAHIDAAAEDQADHGYSGQRRLHAVVHRDGNLRVIDDDDWQVEEASAMDDTVAFPELPAGSANAAAATATTPCDNANRLGRIECFRGTDDGVNC</sequence>
<gene>
    <name evidence="1" type="ORF">FCC1311_107182</name>
</gene>
<organism evidence="1 2">
    <name type="scientific">Hondaea fermentalgiana</name>
    <dbReference type="NCBI Taxonomy" id="2315210"/>
    <lineage>
        <taxon>Eukaryota</taxon>
        <taxon>Sar</taxon>
        <taxon>Stramenopiles</taxon>
        <taxon>Bigyra</taxon>
        <taxon>Labyrinthulomycetes</taxon>
        <taxon>Thraustochytrida</taxon>
        <taxon>Thraustochytriidae</taxon>
        <taxon>Hondaea</taxon>
    </lineage>
</organism>
<dbReference type="AlphaFoldDB" id="A0A2R5H284"/>
<evidence type="ECO:0000313" key="1">
    <source>
        <dbReference type="EMBL" id="GBG34494.1"/>
    </source>
</evidence>
<proteinExistence type="predicted"/>
<dbReference type="InParanoid" id="A0A2R5H284"/>